<dbReference type="PANTHER" id="PTHR12510:SF4">
    <property type="entry name" value="GAMMA-GLUTAMYLAMINECYCLOTRANSFERASE"/>
    <property type="match status" value="1"/>
</dbReference>
<protein>
    <recommendedName>
        <fullName evidence="2">Gamma-glutamylcyclotransferase family protein</fullName>
    </recommendedName>
</protein>
<name>A0ABT4KK47_9HYPH</name>
<sequence length="170" mass="19160">MASADAAARRQGNAAEVPRVLEQERLRGSTRIMPETALVFVFGTLKRGFPLHRRGLARARFIGFYRTTRKYPMLIAGPWLAPMMLDEPGQGHHVRGELYQVDPATLHRLDRLEAVGRPGNFRKLISVVPARSGAACDAFAYLKARFLASPAHTGYLSSYDDRRFVPPWRR</sequence>
<dbReference type="SUPFAM" id="SSF110857">
    <property type="entry name" value="Gamma-glutamyl cyclotransferase-like"/>
    <property type="match status" value="1"/>
</dbReference>
<accession>A0ABT4KK47</accession>
<evidence type="ECO:0000256" key="2">
    <source>
        <dbReference type="RuleBase" id="RU367036"/>
    </source>
</evidence>
<dbReference type="PANTHER" id="PTHR12510">
    <property type="entry name" value="TROPONIN C-AKIN-1 PROTEIN"/>
    <property type="match status" value="1"/>
</dbReference>
<dbReference type="RefSeq" id="WP_269282329.1">
    <property type="nucleotide sequence ID" value="NZ_JAPVOI010000004.1"/>
</dbReference>
<dbReference type="EMBL" id="JAPVOI010000004">
    <property type="protein sequence ID" value="MCZ4092199.1"/>
    <property type="molecule type" value="Genomic_DNA"/>
</dbReference>
<dbReference type="InterPro" id="IPR039126">
    <property type="entry name" value="GGACT"/>
</dbReference>
<dbReference type="CDD" id="cd06661">
    <property type="entry name" value="GGCT_like"/>
    <property type="match status" value="1"/>
</dbReference>
<feature type="domain" description="Gamma-glutamylcyclotransferase AIG2-like" evidence="3">
    <location>
        <begin position="39"/>
        <end position="145"/>
    </location>
</feature>
<dbReference type="Proteomes" id="UP001079430">
    <property type="component" value="Unassembled WGS sequence"/>
</dbReference>
<dbReference type="InterPro" id="IPR009288">
    <property type="entry name" value="AIG2-like_dom"/>
</dbReference>
<gene>
    <name evidence="4" type="ORF">O3W52_19645</name>
</gene>
<evidence type="ECO:0000256" key="1">
    <source>
        <dbReference type="ARBA" id="ARBA00008861"/>
    </source>
</evidence>
<dbReference type="InterPro" id="IPR036568">
    <property type="entry name" value="GGCT-like_sf"/>
</dbReference>
<keyword evidence="5" id="KW-1185">Reference proteome</keyword>
<organism evidence="4 5">
    <name type="scientific">Sinorhizobium psoraleae</name>
    <dbReference type="NCBI Taxonomy" id="520838"/>
    <lineage>
        <taxon>Bacteria</taxon>
        <taxon>Pseudomonadati</taxon>
        <taxon>Pseudomonadota</taxon>
        <taxon>Alphaproteobacteria</taxon>
        <taxon>Hyphomicrobiales</taxon>
        <taxon>Rhizobiaceae</taxon>
        <taxon>Sinorhizobium/Ensifer group</taxon>
        <taxon>Sinorhizobium</taxon>
    </lineage>
</organism>
<dbReference type="InterPro" id="IPR013024">
    <property type="entry name" value="GGCT-like"/>
</dbReference>
<evidence type="ECO:0000259" key="3">
    <source>
        <dbReference type="Pfam" id="PF06094"/>
    </source>
</evidence>
<proteinExistence type="inferred from homology"/>
<reference evidence="4" key="1">
    <citation type="submission" date="2022-10" db="EMBL/GenBank/DDBJ databases">
        <title>Whole genome sequencing of three plant growth promoting bacteria isolated from Vachellia tortilis subsp. raddiana in Morocco.</title>
        <authorList>
            <person name="Hnini M."/>
            <person name="Zouagui R."/>
            <person name="Zouagui H."/>
            <person name="Chemao Elfihri M.-W."/>
            <person name="Ibrahimi A."/>
            <person name="Sbabou L."/>
            <person name="Aurag J."/>
        </authorList>
    </citation>
    <scope>NUCLEOTIDE SEQUENCE</scope>
    <source>
        <strain evidence="4">LMR678</strain>
    </source>
</reference>
<comment type="caution">
    <text evidence="4">The sequence shown here is derived from an EMBL/GenBank/DDBJ whole genome shotgun (WGS) entry which is preliminary data.</text>
</comment>
<evidence type="ECO:0000313" key="4">
    <source>
        <dbReference type="EMBL" id="MCZ4092199.1"/>
    </source>
</evidence>
<comment type="similarity">
    <text evidence="1 2">Belongs to the gamma-glutamylcyclotransferase family.</text>
</comment>
<evidence type="ECO:0000313" key="5">
    <source>
        <dbReference type="Proteomes" id="UP001079430"/>
    </source>
</evidence>
<dbReference type="Gene3D" id="3.10.490.10">
    <property type="entry name" value="Gamma-glutamyl cyclotransferase-like"/>
    <property type="match status" value="1"/>
</dbReference>
<dbReference type="Pfam" id="PF06094">
    <property type="entry name" value="GGACT"/>
    <property type="match status" value="1"/>
</dbReference>